<comment type="similarity">
    <text evidence="1">Belongs to the heat shock protein 70 family.</text>
</comment>
<evidence type="ECO:0000256" key="6">
    <source>
        <dbReference type="SAM" id="MobiDB-lite"/>
    </source>
</evidence>
<dbReference type="Pfam" id="PF00012">
    <property type="entry name" value="HSP70"/>
    <property type="match status" value="1"/>
</dbReference>
<evidence type="ECO:0000313" key="9">
    <source>
        <dbReference type="Proteomes" id="UP000284333"/>
    </source>
</evidence>
<dbReference type="Proteomes" id="UP000284333">
    <property type="component" value="Unassembled WGS sequence"/>
</dbReference>
<keyword evidence="7" id="KW-0812">Transmembrane</keyword>
<dbReference type="PANTHER" id="PTHR42749">
    <property type="entry name" value="CELL SHAPE-DETERMINING PROTEIN MREB"/>
    <property type="match status" value="1"/>
</dbReference>
<protein>
    <submittedName>
        <fullName evidence="8">Hsp70 family protein</fullName>
    </submittedName>
</protein>
<dbReference type="InterPro" id="IPR043129">
    <property type="entry name" value="ATPase_NBD"/>
</dbReference>
<dbReference type="Gene3D" id="3.90.640.10">
    <property type="entry name" value="Actin, Chain A, domain 4"/>
    <property type="match status" value="1"/>
</dbReference>
<evidence type="ECO:0000256" key="3">
    <source>
        <dbReference type="ARBA" id="ARBA00022840"/>
    </source>
</evidence>
<keyword evidence="2" id="KW-0547">Nucleotide-binding</keyword>
<dbReference type="PRINTS" id="PR00301">
    <property type="entry name" value="HEATSHOCK70"/>
</dbReference>
<reference evidence="8 9" key="1">
    <citation type="submission" date="2018-11" db="EMBL/GenBank/DDBJ databases">
        <title>Rhodococcus spongicola sp. nov. and Rhodococcus xishaensis sp. nov. from marine sponges.</title>
        <authorList>
            <person name="Li L."/>
            <person name="Lin H.W."/>
        </authorList>
    </citation>
    <scope>NUCLEOTIDE SEQUENCE [LARGE SCALE GENOMIC DNA]</scope>
    <source>
        <strain evidence="8 9">LHW50502</strain>
    </source>
</reference>
<evidence type="ECO:0000256" key="4">
    <source>
        <dbReference type="ARBA" id="ARBA00023016"/>
    </source>
</evidence>
<feature type="region of interest" description="Disordered" evidence="6">
    <location>
        <begin position="479"/>
        <end position="501"/>
    </location>
</feature>
<feature type="compositionally biased region" description="Low complexity" evidence="6">
    <location>
        <begin position="479"/>
        <end position="493"/>
    </location>
</feature>
<feature type="compositionally biased region" description="Pro residues" evidence="6">
    <location>
        <begin position="414"/>
        <end position="428"/>
    </location>
</feature>
<keyword evidence="5" id="KW-0143">Chaperone</keyword>
<sequence length="646" mass="66021">MSAREWVLGIDFGTSNTAAAHTGPVSGSVEALQLSHNRTTMSSSVFVESPDRIAVGDVAADRAEANPAGFLPAPKRAVSQGVVNVNGYDIPTSVPVAAVLESVMARATGAHDGTAPSELVLTHPEAWSPREIQILLDAATKLGLDTSTIKTVSEPRAAAHYYSRTNTLAPGTKIAVFDFGGGTLDIAVLEANEHGTFDVVAARGDNGLGGKNFDAFLRRWVDQQLEVRDPDLLDYLRSQAPMEVRYALDDSIRRAKELLSEAPSATITVTGGDGRSEKFQITREEFEELITPALDKAVTLTQATLADAHVTDPSQLEALYLTGGSSRIPLVHEHLKDLGPIATLDDPKTVVAQGALAAAAPIVRGLAAPAAGPAPAFIPPSAPAAPPAAGPAGGYGAPAAPPAAAGPVGGYGAPPAPGTPPPSRPGPEPAAAAEPGRGPKKSILIAAAAAVVVAIGAGIGVFALGGGEDPVDTTAAPVASDGGGAAAVPASSGDGDGDDGTVPSTKEAVVAALPSALRSEVENCKTIGETENGGLRLQCPFKEYSALPEGLTDDSYLTIIVSVDVKQAKKDLIAIRQGYRSEPANEINEIVEDTARTAAAHITGPGVSDSYSFSYANSATGVMVFFTRAVSEDAAKTFLNRAGLIN</sequence>
<comment type="caution">
    <text evidence="8">The sequence shown here is derived from an EMBL/GenBank/DDBJ whole genome shotgun (WGS) entry which is preliminary data.</text>
</comment>
<dbReference type="AlphaFoldDB" id="A0A3S3B6R1"/>
<evidence type="ECO:0000256" key="5">
    <source>
        <dbReference type="ARBA" id="ARBA00023186"/>
    </source>
</evidence>
<name>A0A3S3B6R1_9NOCA</name>
<keyword evidence="3" id="KW-0067">ATP-binding</keyword>
<dbReference type="PROSITE" id="PS01036">
    <property type="entry name" value="HSP70_3"/>
    <property type="match status" value="1"/>
</dbReference>
<keyword evidence="9" id="KW-1185">Reference proteome</keyword>
<dbReference type="OrthoDB" id="9766019at2"/>
<evidence type="ECO:0000313" key="8">
    <source>
        <dbReference type="EMBL" id="RVW04439.1"/>
    </source>
</evidence>
<dbReference type="EMBL" id="RKLN01000002">
    <property type="protein sequence ID" value="RVW04439.1"/>
    <property type="molecule type" value="Genomic_DNA"/>
</dbReference>
<evidence type="ECO:0000256" key="1">
    <source>
        <dbReference type="ARBA" id="ARBA00007381"/>
    </source>
</evidence>
<dbReference type="GO" id="GO:0005524">
    <property type="term" value="F:ATP binding"/>
    <property type="evidence" value="ECO:0007669"/>
    <property type="project" value="UniProtKB-KW"/>
</dbReference>
<dbReference type="InterPro" id="IPR018181">
    <property type="entry name" value="Heat_shock_70_CS"/>
</dbReference>
<evidence type="ECO:0000256" key="2">
    <source>
        <dbReference type="ARBA" id="ARBA00022741"/>
    </source>
</evidence>
<accession>A0A3S3B6R1</accession>
<organism evidence="8 9">
    <name type="scientific">Rhodococcus spongiicola</name>
    <dbReference type="NCBI Taxonomy" id="2487352"/>
    <lineage>
        <taxon>Bacteria</taxon>
        <taxon>Bacillati</taxon>
        <taxon>Actinomycetota</taxon>
        <taxon>Actinomycetes</taxon>
        <taxon>Mycobacteriales</taxon>
        <taxon>Nocardiaceae</taxon>
        <taxon>Rhodococcus</taxon>
    </lineage>
</organism>
<keyword evidence="7" id="KW-0472">Membrane</keyword>
<evidence type="ECO:0000256" key="7">
    <source>
        <dbReference type="SAM" id="Phobius"/>
    </source>
</evidence>
<dbReference type="GO" id="GO:0140662">
    <property type="term" value="F:ATP-dependent protein folding chaperone"/>
    <property type="evidence" value="ECO:0007669"/>
    <property type="project" value="InterPro"/>
</dbReference>
<proteinExistence type="inferred from homology"/>
<dbReference type="SUPFAM" id="SSF53067">
    <property type="entry name" value="Actin-like ATPase domain"/>
    <property type="match status" value="2"/>
</dbReference>
<gene>
    <name evidence="8" type="ORF">EF834_04975</name>
</gene>
<keyword evidence="4" id="KW-0346">Stress response</keyword>
<keyword evidence="7" id="KW-1133">Transmembrane helix</keyword>
<dbReference type="Gene3D" id="3.30.420.40">
    <property type="match status" value="2"/>
</dbReference>
<dbReference type="RefSeq" id="WP_127946133.1">
    <property type="nucleotide sequence ID" value="NZ_RKLN01000002.1"/>
</dbReference>
<feature type="region of interest" description="Disordered" evidence="6">
    <location>
        <begin position="408"/>
        <end position="437"/>
    </location>
</feature>
<dbReference type="PANTHER" id="PTHR42749:SF1">
    <property type="entry name" value="CELL SHAPE-DETERMINING PROTEIN MREB"/>
    <property type="match status" value="1"/>
</dbReference>
<dbReference type="InterPro" id="IPR013126">
    <property type="entry name" value="Hsp_70_fam"/>
</dbReference>
<feature type="transmembrane region" description="Helical" evidence="7">
    <location>
        <begin position="443"/>
        <end position="464"/>
    </location>
</feature>